<name>A0A482PII3_CITRO</name>
<reference evidence="2" key="1">
    <citation type="submission" date="2019-03" db="EMBL/GenBank/DDBJ databases">
        <title>Complete genome sequence of enteropathogenic Citrobacter rodentium strain DBS100.</title>
        <authorList>
            <person name="Popov G."/>
            <person name="Fiebig A."/>
            <person name="Shideler S."/>
            <person name="Coombes B."/>
            <person name="Savchenko A."/>
        </authorList>
    </citation>
    <scope>NUCLEOTIDE SEQUENCE</scope>
    <source>
        <strain evidence="2">DBS100</strain>
    </source>
</reference>
<feature type="region of interest" description="Disordered" evidence="1">
    <location>
        <begin position="111"/>
        <end position="132"/>
    </location>
</feature>
<proteinExistence type="predicted"/>
<organism evidence="2">
    <name type="scientific">Citrobacter rodentium</name>
    <dbReference type="NCBI Taxonomy" id="67825"/>
    <lineage>
        <taxon>Bacteria</taxon>
        <taxon>Pseudomonadati</taxon>
        <taxon>Pseudomonadota</taxon>
        <taxon>Gammaproteobacteria</taxon>
        <taxon>Enterobacterales</taxon>
        <taxon>Enterobacteriaceae</taxon>
        <taxon>Citrobacter</taxon>
    </lineage>
</organism>
<dbReference type="EMBL" id="CP038008">
    <property type="protein sequence ID" value="QBY28607.1"/>
    <property type="molecule type" value="Genomic_DNA"/>
</dbReference>
<accession>A0A482PII3</accession>
<dbReference type="RefSeq" id="WP_012906284.1">
    <property type="nucleotide sequence ID" value="NZ_CAJTBI010000029.1"/>
</dbReference>
<dbReference type="AlphaFoldDB" id="A0A482PII3"/>
<evidence type="ECO:0000313" key="2">
    <source>
        <dbReference type="EMBL" id="QBY28607.1"/>
    </source>
</evidence>
<protein>
    <submittedName>
        <fullName evidence="2">Uncharacterized protein</fullName>
    </submittedName>
</protein>
<sequence>MSDEGDIINVTAPAPVGGSLNPDISVIKNITVSGEYAQVEGETAFDVWLTVDYTDGAAPFSMGLTEDEYNAIREQHPQLALSALSDGAVGSSYSYTPSKTGNTLGKIVGQPPAGSVSARNANPAVTPETDEEKSFWDKAGEWFSEQGENIGEALTHPVEGVKGAAKGLWNMVPDMGTMLAQGNTYQTAGEMEQSAALMRLFDQSQQAEKMTGLAQDIREHAGEVNFNNYRLEMSNKAQEGGDLIATMASMVTPAGWGKGILKTGKRVVKSGGKVRARGVVQSRINIANGQTRFTPTRKTGEPVSAGFDHVLEGHFNRPLANSRSIFSVSPDRLKQILQSPSVVKTPVVEIPGGQFKRVVNTGEVIGNTALKHGGNPTSWIEIYTDKAGNLITTYPIPKP</sequence>
<gene>
    <name evidence="2" type="ORF">E2R62_06910</name>
</gene>
<evidence type="ECO:0000256" key="1">
    <source>
        <dbReference type="SAM" id="MobiDB-lite"/>
    </source>
</evidence>